<dbReference type="PROSITE" id="PS00794">
    <property type="entry name" value="HPPK"/>
    <property type="match status" value="1"/>
</dbReference>
<dbReference type="PANTHER" id="PTHR43071">
    <property type="entry name" value="2-AMINO-4-HYDROXY-6-HYDROXYMETHYLDIHYDROPTERIDINE PYROPHOSPHOKINASE"/>
    <property type="match status" value="1"/>
</dbReference>
<keyword evidence="3" id="KW-0808">Transferase</keyword>
<evidence type="ECO:0000256" key="2">
    <source>
        <dbReference type="ARBA" id="ARBA00013253"/>
    </source>
</evidence>
<dbReference type="Proteomes" id="UP000245539">
    <property type="component" value="Unassembled WGS sequence"/>
</dbReference>
<dbReference type="GO" id="GO:0046654">
    <property type="term" value="P:tetrahydrofolate biosynthetic process"/>
    <property type="evidence" value="ECO:0007669"/>
    <property type="project" value="UniProtKB-UniPathway"/>
</dbReference>
<dbReference type="GO" id="GO:0016301">
    <property type="term" value="F:kinase activity"/>
    <property type="evidence" value="ECO:0007669"/>
    <property type="project" value="UniProtKB-KW"/>
</dbReference>
<dbReference type="InterPro" id="IPR035907">
    <property type="entry name" value="Hppk_sf"/>
</dbReference>
<dbReference type="Gene3D" id="3.30.70.560">
    <property type="entry name" value="7,8-Dihydro-6-hydroxymethylpterin-pyrophosphokinase HPPK"/>
    <property type="match status" value="1"/>
</dbReference>
<dbReference type="SUPFAM" id="SSF55083">
    <property type="entry name" value="6-hydroxymethyl-7,8-dihydropterin pyrophosphokinase, HPPK"/>
    <property type="match status" value="1"/>
</dbReference>
<evidence type="ECO:0000256" key="7">
    <source>
        <dbReference type="ARBA" id="ARBA00022909"/>
    </source>
</evidence>
<dbReference type="GO" id="GO:0003848">
    <property type="term" value="F:2-amino-4-hydroxy-6-hydroxymethyldihydropteridine diphosphokinase activity"/>
    <property type="evidence" value="ECO:0007669"/>
    <property type="project" value="UniProtKB-EC"/>
</dbReference>
<dbReference type="GO" id="GO:0046656">
    <property type="term" value="P:folic acid biosynthetic process"/>
    <property type="evidence" value="ECO:0007669"/>
    <property type="project" value="UniProtKB-KW"/>
</dbReference>
<evidence type="ECO:0000256" key="1">
    <source>
        <dbReference type="ARBA" id="ARBA00005051"/>
    </source>
</evidence>
<dbReference type="PANTHER" id="PTHR43071:SF2">
    <property type="entry name" value="2-AMINO-4-HYDROXY-6-HYDROXYMETHYLDIHYDROPTERIDINE PYROPHOSPHOKINASE"/>
    <property type="match status" value="1"/>
</dbReference>
<reference evidence="9 10" key="1">
    <citation type="submission" date="2018-05" db="EMBL/GenBank/DDBJ databases">
        <title>Leucothrix arctica sp. nov., isolated from Arctic seawater.</title>
        <authorList>
            <person name="Choi A."/>
            <person name="Baek K."/>
        </authorList>
    </citation>
    <scope>NUCLEOTIDE SEQUENCE [LARGE SCALE GENOMIC DNA]</scope>
    <source>
        <strain evidence="9 10">JCM 18388</strain>
    </source>
</reference>
<comment type="caution">
    <text evidence="9">The sequence shown here is derived from an EMBL/GenBank/DDBJ whole genome shotgun (WGS) entry which is preliminary data.</text>
</comment>
<evidence type="ECO:0000256" key="3">
    <source>
        <dbReference type="ARBA" id="ARBA00022679"/>
    </source>
</evidence>
<keyword evidence="4" id="KW-0547">Nucleotide-binding</keyword>
<evidence type="ECO:0000256" key="5">
    <source>
        <dbReference type="ARBA" id="ARBA00022777"/>
    </source>
</evidence>
<keyword evidence="6" id="KW-0067">ATP-binding</keyword>
<organism evidence="9 10">
    <name type="scientific">Leucothrix pacifica</name>
    <dbReference type="NCBI Taxonomy" id="1247513"/>
    <lineage>
        <taxon>Bacteria</taxon>
        <taxon>Pseudomonadati</taxon>
        <taxon>Pseudomonadota</taxon>
        <taxon>Gammaproteobacteria</taxon>
        <taxon>Thiotrichales</taxon>
        <taxon>Thiotrichaceae</taxon>
        <taxon>Leucothrix</taxon>
    </lineage>
</organism>
<proteinExistence type="predicted"/>
<feature type="domain" description="7,8-dihydro-6-hydroxymethylpterin-pyrophosphokinase" evidence="8">
    <location>
        <begin position="85"/>
        <end position="96"/>
    </location>
</feature>
<keyword evidence="10" id="KW-1185">Reference proteome</keyword>
<dbReference type="EMBL" id="QGKM01000023">
    <property type="protein sequence ID" value="PWQ97717.1"/>
    <property type="molecule type" value="Genomic_DNA"/>
</dbReference>
<dbReference type="NCBIfam" id="TIGR01498">
    <property type="entry name" value="folK"/>
    <property type="match status" value="1"/>
</dbReference>
<evidence type="ECO:0000256" key="4">
    <source>
        <dbReference type="ARBA" id="ARBA00022741"/>
    </source>
</evidence>
<dbReference type="CDD" id="cd00483">
    <property type="entry name" value="HPPK"/>
    <property type="match status" value="1"/>
</dbReference>
<keyword evidence="5 9" id="KW-0418">Kinase</keyword>
<sequence>MTQVFVDIGSNIDRVQNICACVEQLRLDFPDVKFSKPYESASEGFEGDDFINMSAVFNTDMEYAELLAYLKALEAKQKRTRDGFKFASRTLDVDILLFGDEVLKPDKDVPRAEIVKYPFVLYPLAEIAADVVHPELKQTIGEIAEASELDRNKIWLAELPCL</sequence>
<gene>
    <name evidence="9" type="primary">folK</name>
    <name evidence="9" type="ORF">DKW60_10110</name>
</gene>
<dbReference type="AlphaFoldDB" id="A0A317CH38"/>
<dbReference type="UniPathway" id="UPA00077">
    <property type="reaction ID" value="UER00155"/>
</dbReference>
<evidence type="ECO:0000256" key="6">
    <source>
        <dbReference type="ARBA" id="ARBA00022840"/>
    </source>
</evidence>
<evidence type="ECO:0000259" key="8">
    <source>
        <dbReference type="PROSITE" id="PS00794"/>
    </source>
</evidence>
<name>A0A317CH38_9GAMM</name>
<evidence type="ECO:0000313" key="10">
    <source>
        <dbReference type="Proteomes" id="UP000245539"/>
    </source>
</evidence>
<evidence type="ECO:0000313" key="9">
    <source>
        <dbReference type="EMBL" id="PWQ97717.1"/>
    </source>
</evidence>
<dbReference type="InterPro" id="IPR000550">
    <property type="entry name" value="Hppk"/>
</dbReference>
<keyword evidence="7" id="KW-0289">Folate biosynthesis</keyword>
<protein>
    <recommendedName>
        <fullName evidence="2">2-amino-4-hydroxy-6-hydroxymethyldihydropteridine diphosphokinase</fullName>
        <ecNumber evidence="2">2.7.6.3</ecNumber>
    </recommendedName>
</protein>
<dbReference type="GO" id="GO:0005524">
    <property type="term" value="F:ATP binding"/>
    <property type="evidence" value="ECO:0007669"/>
    <property type="project" value="UniProtKB-KW"/>
</dbReference>
<dbReference type="EC" id="2.7.6.3" evidence="2"/>
<dbReference type="Pfam" id="PF01288">
    <property type="entry name" value="HPPK"/>
    <property type="match status" value="1"/>
</dbReference>
<accession>A0A317CH38</accession>
<comment type="pathway">
    <text evidence="1">Cofactor biosynthesis; tetrahydrofolate biosynthesis; 2-amino-4-hydroxy-6-hydroxymethyl-7,8-dihydropteridine diphosphate from 7,8-dihydroneopterin triphosphate: step 4/4.</text>
</comment>